<organism evidence="1 2">
    <name type="scientific">Entomophthora muscae</name>
    <dbReference type="NCBI Taxonomy" id="34485"/>
    <lineage>
        <taxon>Eukaryota</taxon>
        <taxon>Fungi</taxon>
        <taxon>Fungi incertae sedis</taxon>
        <taxon>Zoopagomycota</taxon>
        <taxon>Entomophthoromycotina</taxon>
        <taxon>Entomophthoromycetes</taxon>
        <taxon>Entomophthorales</taxon>
        <taxon>Entomophthoraceae</taxon>
        <taxon>Entomophthora</taxon>
    </lineage>
</organism>
<evidence type="ECO:0000313" key="2">
    <source>
        <dbReference type="Proteomes" id="UP001165960"/>
    </source>
</evidence>
<sequence>MVHPPSIDRFLQIIVGLIQNSSDLPLNILEKDLNQKGIIFQRCLTYLISYQPANLYASLESKCPSLTLKTSPFLSEDFFLLNIRHGVGVFSYTTWLFRNNYSERLAQK</sequence>
<keyword evidence="2" id="KW-1185">Reference proteome</keyword>
<proteinExistence type="predicted"/>
<comment type="caution">
    <text evidence="1">The sequence shown here is derived from an EMBL/GenBank/DDBJ whole genome shotgun (WGS) entry which is preliminary data.</text>
</comment>
<reference evidence="1" key="1">
    <citation type="submission" date="2022-04" db="EMBL/GenBank/DDBJ databases">
        <title>Genome of the entomopathogenic fungus Entomophthora muscae.</title>
        <authorList>
            <person name="Elya C."/>
            <person name="Lovett B.R."/>
            <person name="Lee E."/>
            <person name="Macias A.M."/>
            <person name="Hajek A.E."/>
            <person name="De Bivort B.L."/>
            <person name="Kasson M.T."/>
            <person name="De Fine Licht H.H."/>
            <person name="Stajich J.E."/>
        </authorList>
    </citation>
    <scope>NUCLEOTIDE SEQUENCE</scope>
    <source>
        <strain evidence="1">Berkeley</strain>
    </source>
</reference>
<dbReference type="Proteomes" id="UP001165960">
    <property type="component" value="Unassembled WGS sequence"/>
</dbReference>
<gene>
    <name evidence="1" type="ORF">DSO57_1018572</name>
</gene>
<accession>A0ACC2UE33</accession>
<dbReference type="EMBL" id="QTSX02000791">
    <property type="protein sequence ID" value="KAJ9084981.1"/>
    <property type="molecule type" value="Genomic_DNA"/>
</dbReference>
<evidence type="ECO:0000313" key="1">
    <source>
        <dbReference type="EMBL" id="KAJ9084981.1"/>
    </source>
</evidence>
<name>A0ACC2UE33_9FUNG</name>
<protein>
    <submittedName>
        <fullName evidence="1">Uncharacterized protein</fullName>
    </submittedName>
</protein>